<dbReference type="Proteomes" id="UP000646484">
    <property type="component" value="Unassembled WGS sequence"/>
</dbReference>
<reference evidence="1 2" key="1">
    <citation type="submission" date="2020-08" db="EMBL/GenBank/DDBJ databases">
        <title>Genome public.</title>
        <authorList>
            <person name="Liu C."/>
            <person name="Sun Q."/>
        </authorList>
    </citation>
    <scope>NUCLEOTIDE SEQUENCE [LARGE SCALE GENOMIC DNA]</scope>
    <source>
        <strain evidence="1 2">NSJ-56</strain>
    </source>
</reference>
<protein>
    <submittedName>
        <fullName evidence="1">DUF4843 domain-containing protein</fullName>
    </submittedName>
</protein>
<comment type="caution">
    <text evidence="1">The sequence shown here is derived from an EMBL/GenBank/DDBJ whole genome shotgun (WGS) entry which is preliminary data.</text>
</comment>
<accession>A0ABR7D0V8</accession>
<dbReference type="Pfam" id="PF16132">
    <property type="entry name" value="DUF4843"/>
    <property type="match status" value="1"/>
</dbReference>
<dbReference type="InterPro" id="IPR032299">
    <property type="entry name" value="DUF4843"/>
</dbReference>
<evidence type="ECO:0000313" key="2">
    <source>
        <dbReference type="Proteomes" id="UP000646484"/>
    </source>
</evidence>
<gene>
    <name evidence="1" type="ORF">H8S64_10595</name>
</gene>
<dbReference type="PROSITE" id="PS51257">
    <property type="entry name" value="PROKAR_LIPOPROTEIN"/>
    <property type="match status" value="1"/>
</dbReference>
<keyword evidence="2" id="KW-1185">Reference proteome</keyword>
<dbReference type="RefSeq" id="WP_176554999.1">
    <property type="nucleotide sequence ID" value="NZ_JACOOH010000004.1"/>
</dbReference>
<proteinExistence type="predicted"/>
<name>A0ABR7D0V8_9BACT</name>
<organism evidence="1 2">
    <name type="scientific">Butyricimonas hominis</name>
    <dbReference type="NCBI Taxonomy" id="2763032"/>
    <lineage>
        <taxon>Bacteria</taxon>
        <taxon>Pseudomonadati</taxon>
        <taxon>Bacteroidota</taxon>
        <taxon>Bacteroidia</taxon>
        <taxon>Bacteroidales</taxon>
        <taxon>Odoribacteraceae</taxon>
        <taxon>Butyricimonas</taxon>
    </lineage>
</organism>
<sequence>MRIIFLLLLLGCLAFYGCQEEKPEMFTPERFIKFMFGSESGEDYYKVECNFAYESDNTTEKIISVPVEFRGYNLTETLYFAVNVDKEKTTLPEDCFILETEQPFQQDGDFIDTMRVKLQRKAILKEGSKILRLQLVPNSDFQVYMADSLFIEITVLDIFSWPEWWTDDIAKAYLGDYSKEKYDEFVKETGIRDFGVLDPSEKRYYAIMFKRALEKTPRYELDGRLMSVTITG</sequence>
<dbReference type="EMBL" id="JACOOH010000004">
    <property type="protein sequence ID" value="MBC5621547.1"/>
    <property type="molecule type" value="Genomic_DNA"/>
</dbReference>
<evidence type="ECO:0000313" key="1">
    <source>
        <dbReference type="EMBL" id="MBC5621547.1"/>
    </source>
</evidence>